<name>A0ABV0UWX8_9TELE</name>
<reference evidence="1 2" key="1">
    <citation type="submission" date="2021-06" db="EMBL/GenBank/DDBJ databases">
        <authorList>
            <person name="Palmer J.M."/>
        </authorList>
    </citation>
    <scope>NUCLEOTIDE SEQUENCE [LARGE SCALE GENOMIC DNA]</scope>
    <source>
        <strain evidence="2">if_2019</strain>
        <tissue evidence="1">Muscle</tissue>
    </source>
</reference>
<gene>
    <name evidence="1" type="ORF">ILYODFUR_031475</name>
</gene>
<dbReference type="Proteomes" id="UP001482620">
    <property type="component" value="Unassembled WGS sequence"/>
</dbReference>
<protein>
    <submittedName>
        <fullName evidence="1">Uncharacterized protein</fullName>
    </submittedName>
</protein>
<sequence>MHLKSNLDLPSQFVISSATVHLNTKHMEGHQDSKSPFIHGLLFIRDQSWRIGGSERKFWVCLRVSCKWHMLENIQRETSRSQPNQMNRHR</sequence>
<accession>A0ABV0UWX8</accession>
<comment type="caution">
    <text evidence="1">The sequence shown here is derived from an EMBL/GenBank/DDBJ whole genome shotgun (WGS) entry which is preliminary data.</text>
</comment>
<dbReference type="EMBL" id="JAHRIQ010085991">
    <property type="protein sequence ID" value="MEQ2249646.1"/>
    <property type="molecule type" value="Genomic_DNA"/>
</dbReference>
<organism evidence="1 2">
    <name type="scientific">Ilyodon furcidens</name>
    <name type="common">goldbreast splitfin</name>
    <dbReference type="NCBI Taxonomy" id="33524"/>
    <lineage>
        <taxon>Eukaryota</taxon>
        <taxon>Metazoa</taxon>
        <taxon>Chordata</taxon>
        <taxon>Craniata</taxon>
        <taxon>Vertebrata</taxon>
        <taxon>Euteleostomi</taxon>
        <taxon>Actinopterygii</taxon>
        <taxon>Neopterygii</taxon>
        <taxon>Teleostei</taxon>
        <taxon>Neoteleostei</taxon>
        <taxon>Acanthomorphata</taxon>
        <taxon>Ovalentaria</taxon>
        <taxon>Atherinomorphae</taxon>
        <taxon>Cyprinodontiformes</taxon>
        <taxon>Goodeidae</taxon>
        <taxon>Ilyodon</taxon>
    </lineage>
</organism>
<evidence type="ECO:0000313" key="1">
    <source>
        <dbReference type="EMBL" id="MEQ2249646.1"/>
    </source>
</evidence>
<proteinExistence type="predicted"/>
<evidence type="ECO:0000313" key="2">
    <source>
        <dbReference type="Proteomes" id="UP001482620"/>
    </source>
</evidence>
<keyword evidence="2" id="KW-1185">Reference proteome</keyword>